<evidence type="ECO:0000256" key="1">
    <source>
        <dbReference type="SAM" id="MobiDB-lite"/>
    </source>
</evidence>
<keyword evidence="3" id="KW-1185">Reference proteome</keyword>
<gene>
    <name evidence="2" type="ORF">C7M84_019300</name>
</gene>
<dbReference type="EMBL" id="QCYY01003537">
    <property type="protein sequence ID" value="ROT62831.1"/>
    <property type="molecule type" value="Genomic_DNA"/>
</dbReference>
<reference evidence="2 3" key="1">
    <citation type="submission" date="2018-04" db="EMBL/GenBank/DDBJ databases">
        <authorList>
            <person name="Zhang X."/>
            <person name="Yuan J."/>
            <person name="Li F."/>
            <person name="Xiang J."/>
        </authorList>
    </citation>
    <scope>NUCLEOTIDE SEQUENCE [LARGE SCALE GENOMIC DNA]</scope>
    <source>
        <tissue evidence="2">Muscle</tissue>
    </source>
</reference>
<proteinExistence type="predicted"/>
<evidence type="ECO:0000313" key="3">
    <source>
        <dbReference type="Proteomes" id="UP000283509"/>
    </source>
</evidence>
<evidence type="ECO:0000313" key="2">
    <source>
        <dbReference type="EMBL" id="ROT62831.1"/>
    </source>
</evidence>
<sequence>MGDIADSDCIVSFPFQNLLLVTAATFLASCSSAKLGGSHGHEGRSFGRGAAFSGGHGSSGIVSTGYLGPATGGHGLVGATGIHHSGPSVTAHEPVIPIGRHVGSAVHQSPAVGHIDGQVHARGFASGGLVGGQPVIPGAVDLRYDGPGGQHNALAGIGADEAALIIKGSFDFGRDDDIKGSRASSGAFRGAHVGGFGGASDHESSEEDHGGEILVGSEYSGSVGGGSTIKGHFSEIPAGEEHSLIGGTVGSGHALSGSHLAVGHALTGGPVGGGHAVSGGHVVGSTTGAYAASGGQTGGGHALPASQVAVGHALASGSIGGGLAVAGGHAATGHALTGDLRGGQAVSGGQFGGEHAVSGGQIGGEHALTGGIGSGHAVSGGQVAGGSIAGAYATSGGQVGGGHAVSAGQIDSGYAVTVGHAGGRHAFSGPVLSSGSIAGGHAPSGGGYSTGSPFGNTHAPSGGSVGVVVSTNGIAEGFDIRGSSFEGGHSLPGSSIGAPVDAKFPIVFAQRPSGGDAFGPSHGVAANIHGAGGIHGKHGDEHVNAHDAGAAFGVGRYSGPAVAFGGGNVAEGNSAGLVPLGHRGSIVDDNAAPITVRHGSSVVGSHVAAVVAGHKPSAGVGRGPFLGSLVKGSANRHGSLGGYHGGATARVSFNFGAPLSKQTLPSKGSHAGIGIDGSGGVRSSHGAPAAGYA</sequence>
<reference evidence="2 3" key="2">
    <citation type="submission" date="2019-01" db="EMBL/GenBank/DDBJ databases">
        <title>The decoding of complex shrimp genome reveals the adaptation for benthos swimmer, frequently molting mechanism and breeding impact on genome.</title>
        <authorList>
            <person name="Sun Y."/>
            <person name="Gao Y."/>
            <person name="Yu Y."/>
        </authorList>
    </citation>
    <scope>NUCLEOTIDE SEQUENCE [LARGE SCALE GENOMIC DNA]</scope>
    <source>
        <tissue evidence="2">Muscle</tissue>
    </source>
</reference>
<dbReference type="OrthoDB" id="10506023at2759"/>
<dbReference type="Proteomes" id="UP000283509">
    <property type="component" value="Unassembled WGS sequence"/>
</dbReference>
<accession>A0A3R7LZ42</accession>
<organism evidence="2 3">
    <name type="scientific">Penaeus vannamei</name>
    <name type="common">Whiteleg shrimp</name>
    <name type="synonym">Litopenaeus vannamei</name>
    <dbReference type="NCBI Taxonomy" id="6689"/>
    <lineage>
        <taxon>Eukaryota</taxon>
        <taxon>Metazoa</taxon>
        <taxon>Ecdysozoa</taxon>
        <taxon>Arthropoda</taxon>
        <taxon>Crustacea</taxon>
        <taxon>Multicrustacea</taxon>
        <taxon>Malacostraca</taxon>
        <taxon>Eumalacostraca</taxon>
        <taxon>Eucarida</taxon>
        <taxon>Decapoda</taxon>
        <taxon>Dendrobranchiata</taxon>
        <taxon>Penaeoidea</taxon>
        <taxon>Penaeidae</taxon>
        <taxon>Penaeus</taxon>
    </lineage>
</organism>
<feature type="region of interest" description="Disordered" evidence="1">
    <location>
        <begin position="666"/>
        <end position="693"/>
    </location>
</feature>
<dbReference type="AlphaFoldDB" id="A0A3R7LZ42"/>
<name>A0A3R7LZ42_PENVA</name>
<comment type="caution">
    <text evidence="2">The sequence shown here is derived from an EMBL/GenBank/DDBJ whole genome shotgun (WGS) entry which is preliminary data.</text>
</comment>
<protein>
    <submittedName>
        <fullName evidence="2">Uncharacterized protein</fullName>
    </submittedName>
</protein>